<dbReference type="Proteomes" id="UP000472264">
    <property type="component" value="Chromosome 3"/>
</dbReference>
<dbReference type="AlphaFoldDB" id="A0A665T8Y2"/>
<name>A0A665T8Y2_ECHNA</name>
<dbReference type="PANTHER" id="PTHR16057">
    <property type="entry name" value="WINS1, 2 PROTEIN"/>
    <property type="match status" value="1"/>
</dbReference>
<dbReference type="PANTHER" id="PTHR16057:SF1">
    <property type="entry name" value="PROTEIN LINES HOMOLOG 1"/>
    <property type="match status" value="1"/>
</dbReference>
<dbReference type="InterPro" id="IPR024875">
    <property type="entry name" value="Protein_Lines"/>
</dbReference>
<evidence type="ECO:0000259" key="1">
    <source>
        <dbReference type="Pfam" id="PF14694"/>
    </source>
</evidence>
<reference evidence="2" key="3">
    <citation type="submission" date="2025-09" db="UniProtKB">
        <authorList>
            <consortium name="Ensembl"/>
        </authorList>
    </citation>
    <scope>IDENTIFICATION</scope>
</reference>
<sequence>MAVLVHHFNHEEQVVCHLAAKTVSTNVVYHLHKCGAVSPIWQQKCVEAFNSSVSGPELDSCLWSLTDVLKQLLKEAHQEILQRLLAAFDSSLCTLCSNFLPEQRKEAAQGLVGFTQGRPRGTTFCLFLDLLEALTASTLMCDTGLKSQRLTYLHSSALLTTVSCSPEYFVKKRVLLLLKRAVLQKAGEDWALGDVLSTGLRYQHLSSNSNMLAQTVLTTVADNWLQSLQVESASFFGGTRRLRAGEGQKADCVMLRAVSLLLLKSMDSYLRAMSLLCTLNSTTLCQDIFIKSPFIYYFSICVARYITGLINLKCELN</sequence>
<reference evidence="2" key="1">
    <citation type="submission" date="2021-04" db="EMBL/GenBank/DDBJ databases">
        <authorList>
            <consortium name="Wellcome Sanger Institute Data Sharing"/>
        </authorList>
    </citation>
    <scope>NUCLEOTIDE SEQUENCE [LARGE SCALE GENOMIC DNA]</scope>
</reference>
<protein>
    <recommendedName>
        <fullName evidence="1">Protein Lines N-terminal domain-containing protein</fullName>
    </recommendedName>
</protein>
<dbReference type="Ensembl" id="ENSENLT00000002412.1">
    <property type="protein sequence ID" value="ENSENLP00000002237.1"/>
    <property type="gene ID" value="ENSENLG00000001189.1"/>
</dbReference>
<gene>
    <name evidence="2" type="primary">lins1</name>
</gene>
<feature type="domain" description="Protein Lines N-terminal" evidence="1">
    <location>
        <begin position="65"/>
        <end position="270"/>
    </location>
</feature>
<dbReference type="OMA" id="CVARYIT"/>
<organism evidence="2 3">
    <name type="scientific">Echeneis naucrates</name>
    <name type="common">Live sharksucker</name>
    <dbReference type="NCBI Taxonomy" id="173247"/>
    <lineage>
        <taxon>Eukaryota</taxon>
        <taxon>Metazoa</taxon>
        <taxon>Chordata</taxon>
        <taxon>Craniata</taxon>
        <taxon>Vertebrata</taxon>
        <taxon>Euteleostomi</taxon>
        <taxon>Actinopterygii</taxon>
        <taxon>Neopterygii</taxon>
        <taxon>Teleostei</taxon>
        <taxon>Neoteleostei</taxon>
        <taxon>Acanthomorphata</taxon>
        <taxon>Carangaria</taxon>
        <taxon>Carangiformes</taxon>
        <taxon>Echeneidae</taxon>
        <taxon>Echeneis</taxon>
    </lineage>
</organism>
<dbReference type="Pfam" id="PF14694">
    <property type="entry name" value="LINES_N"/>
    <property type="match status" value="1"/>
</dbReference>
<dbReference type="InterPro" id="IPR032794">
    <property type="entry name" value="LINES_N"/>
</dbReference>
<evidence type="ECO:0000313" key="2">
    <source>
        <dbReference type="Ensembl" id="ENSENLP00000002237.1"/>
    </source>
</evidence>
<keyword evidence="3" id="KW-1185">Reference proteome</keyword>
<accession>A0A665T8Y2</accession>
<dbReference type="InParanoid" id="A0A665T8Y2"/>
<proteinExistence type="predicted"/>
<evidence type="ECO:0000313" key="3">
    <source>
        <dbReference type="Proteomes" id="UP000472264"/>
    </source>
</evidence>
<reference evidence="2" key="2">
    <citation type="submission" date="2025-08" db="UniProtKB">
        <authorList>
            <consortium name="Ensembl"/>
        </authorList>
    </citation>
    <scope>IDENTIFICATION</scope>
</reference>